<dbReference type="InParanoid" id="A0A067R2K9"/>
<accession>A0A067R2K9</accession>
<feature type="compositionally biased region" description="Basic residues" evidence="2">
    <location>
        <begin position="450"/>
        <end position="459"/>
    </location>
</feature>
<evidence type="ECO:0000256" key="1">
    <source>
        <dbReference type="SAM" id="Coils"/>
    </source>
</evidence>
<feature type="compositionally biased region" description="Basic and acidic residues" evidence="2">
    <location>
        <begin position="415"/>
        <end position="425"/>
    </location>
</feature>
<dbReference type="AlphaFoldDB" id="A0A067R2K9"/>
<dbReference type="Pfam" id="PF16043">
    <property type="entry name" value="DUF4795"/>
    <property type="match status" value="1"/>
</dbReference>
<feature type="compositionally biased region" description="Polar residues" evidence="2">
    <location>
        <begin position="370"/>
        <end position="384"/>
    </location>
</feature>
<protein>
    <recommendedName>
        <fullName evidence="3">DUF4795 domain-containing protein</fullName>
    </recommendedName>
</protein>
<dbReference type="STRING" id="136037.A0A067R2K9"/>
<evidence type="ECO:0000313" key="5">
    <source>
        <dbReference type="Proteomes" id="UP000027135"/>
    </source>
</evidence>
<evidence type="ECO:0000259" key="3">
    <source>
        <dbReference type="Pfam" id="PF16043"/>
    </source>
</evidence>
<keyword evidence="5" id="KW-1185">Reference proteome</keyword>
<feature type="coiled-coil region" evidence="1">
    <location>
        <begin position="151"/>
        <end position="238"/>
    </location>
</feature>
<dbReference type="InterPro" id="IPR032013">
    <property type="entry name" value="DUF4795"/>
</dbReference>
<gene>
    <name evidence="4" type="ORF">L798_12850</name>
</gene>
<feature type="region of interest" description="Disordered" evidence="2">
    <location>
        <begin position="370"/>
        <end position="526"/>
    </location>
</feature>
<keyword evidence="1" id="KW-0175">Coiled coil</keyword>
<feature type="domain" description="DUF4795" evidence="3">
    <location>
        <begin position="121"/>
        <end position="257"/>
    </location>
</feature>
<feature type="region of interest" description="Disordered" evidence="2">
    <location>
        <begin position="84"/>
        <end position="120"/>
    </location>
</feature>
<evidence type="ECO:0000256" key="2">
    <source>
        <dbReference type="SAM" id="MobiDB-lite"/>
    </source>
</evidence>
<organism evidence="4 5">
    <name type="scientific">Zootermopsis nevadensis</name>
    <name type="common">Dampwood termite</name>
    <dbReference type="NCBI Taxonomy" id="136037"/>
    <lineage>
        <taxon>Eukaryota</taxon>
        <taxon>Metazoa</taxon>
        <taxon>Ecdysozoa</taxon>
        <taxon>Arthropoda</taxon>
        <taxon>Hexapoda</taxon>
        <taxon>Insecta</taxon>
        <taxon>Pterygota</taxon>
        <taxon>Neoptera</taxon>
        <taxon>Polyneoptera</taxon>
        <taxon>Dictyoptera</taxon>
        <taxon>Blattodea</taxon>
        <taxon>Blattoidea</taxon>
        <taxon>Termitoidae</taxon>
        <taxon>Termopsidae</taxon>
        <taxon>Zootermopsis</taxon>
    </lineage>
</organism>
<name>A0A067R2K9_ZOONE</name>
<dbReference type="OrthoDB" id="5981048at2759"/>
<sequence>MTSGESSFDISFPELFDLSPENGEVTSRMLRLVLDAVSEHMPLDLIQLEVPESDLISFTDHVSEAHEQAGQRRKKLKTIRERNLRANLPPHFPRSRRRAQRRGESDSETSSTESDYDESSPLVDEVIQRIDLIEESIGNLCEFTYNLVHECDEDSNQIMAAEAQVEALKMRKADKEEVIEALAEKVDRELLEDKISHDEFFGVYSGLSRTMQEILDELSRQEKELEESLAEASNYTDVILGNYADNLFSTLDERLNAAIKLKKKLEAASTRVPESCIELDMEDEIPRNPQHGVMLFPLSKEDMLRQLQEIEARSDPKRNLIEVYPEGTRFLPFTSIVDTDYDSRVKLSLADLHPETLLSPTPARVRASVSLTVESPPTSPQTYPRSPKSMGSPHTHGSPLKQKTSTPTRFLHHKGSIEMHADPPKQKGSIPTRIPKRIGSAKIHPDTPRRKGPAQRRIPKQMGSGEILEATLKQKGSTPSRLPKQKTSRTQTQIGKHHPSHTQTRLSRRAQTPDPAPKGKRPPATI</sequence>
<dbReference type="EMBL" id="KK852959">
    <property type="protein sequence ID" value="KDR13230.1"/>
    <property type="molecule type" value="Genomic_DNA"/>
</dbReference>
<proteinExistence type="predicted"/>
<reference evidence="4 5" key="1">
    <citation type="journal article" date="2014" name="Nat. Commun.">
        <title>Molecular traces of alternative social organization in a termite genome.</title>
        <authorList>
            <person name="Terrapon N."/>
            <person name="Li C."/>
            <person name="Robertson H.M."/>
            <person name="Ji L."/>
            <person name="Meng X."/>
            <person name="Booth W."/>
            <person name="Chen Z."/>
            <person name="Childers C.P."/>
            <person name="Glastad K.M."/>
            <person name="Gokhale K."/>
            <person name="Gowin J."/>
            <person name="Gronenberg W."/>
            <person name="Hermansen R.A."/>
            <person name="Hu H."/>
            <person name="Hunt B.G."/>
            <person name="Huylmans A.K."/>
            <person name="Khalil S.M."/>
            <person name="Mitchell R.D."/>
            <person name="Munoz-Torres M.C."/>
            <person name="Mustard J.A."/>
            <person name="Pan H."/>
            <person name="Reese J.T."/>
            <person name="Scharf M.E."/>
            <person name="Sun F."/>
            <person name="Vogel H."/>
            <person name="Xiao J."/>
            <person name="Yang W."/>
            <person name="Yang Z."/>
            <person name="Yang Z."/>
            <person name="Zhou J."/>
            <person name="Zhu J."/>
            <person name="Brent C.S."/>
            <person name="Elsik C.G."/>
            <person name="Goodisman M.A."/>
            <person name="Liberles D.A."/>
            <person name="Roe R.M."/>
            <person name="Vargo E.L."/>
            <person name="Vilcinskas A."/>
            <person name="Wang J."/>
            <person name="Bornberg-Bauer E."/>
            <person name="Korb J."/>
            <person name="Zhang G."/>
            <person name="Liebig J."/>
        </authorList>
    </citation>
    <scope>NUCLEOTIDE SEQUENCE [LARGE SCALE GENOMIC DNA]</scope>
    <source>
        <tissue evidence="4">Whole organism</tissue>
    </source>
</reference>
<dbReference type="Proteomes" id="UP000027135">
    <property type="component" value="Unassembled WGS sequence"/>
</dbReference>
<evidence type="ECO:0000313" key="4">
    <source>
        <dbReference type="EMBL" id="KDR13230.1"/>
    </source>
</evidence>